<organism evidence="2 3">
    <name type="scientific">Lithospermum erythrorhizon</name>
    <name type="common">Purple gromwell</name>
    <name type="synonym">Lithospermum officinale var. erythrorhizon</name>
    <dbReference type="NCBI Taxonomy" id="34254"/>
    <lineage>
        <taxon>Eukaryota</taxon>
        <taxon>Viridiplantae</taxon>
        <taxon>Streptophyta</taxon>
        <taxon>Embryophyta</taxon>
        <taxon>Tracheophyta</taxon>
        <taxon>Spermatophyta</taxon>
        <taxon>Magnoliopsida</taxon>
        <taxon>eudicotyledons</taxon>
        <taxon>Gunneridae</taxon>
        <taxon>Pentapetalae</taxon>
        <taxon>asterids</taxon>
        <taxon>lamiids</taxon>
        <taxon>Boraginales</taxon>
        <taxon>Boraginaceae</taxon>
        <taxon>Boraginoideae</taxon>
        <taxon>Lithospermeae</taxon>
        <taxon>Lithospermum</taxon>
    </lineage>
</organism>
<dbReference type="AlphaFoldDB" id="A0AAV3NRY9"/>
<evidence type="ECO:0000313" key="2">
    <source>
        <dbReference type="EMBL" id="GAA0141728.1"/>
    </source>
</evidence>
<keyword evidence="3" id="KW-1185">Reference proteome</keyword>
<gene>
    <name evidence="2" type="ORF">LIER_35447</name>
</gene>
<protein>
    <submittedName>
        <fullName evidence="2">Uncharacterized protein</fullName>
    </submittedName>
</protein>
<proteinExistence type="predicted"/>
<evidence type="ECO:0000256" key="1">
    <source>
        <dbReference type="SAM" id="MobiDB-lite"/>
    </source>
</evidence>
<reference evidence="2 3" key="1">
    <citation type="submission" date="2024-01" db="EMBL/GenBank/DDBJ databases">
        <title>The complete chloroplast genome sequence of Lithospermum erythrorhizon: insights into the phylogenetic relationship among Boraginaceae species and the maternal lineages of purple gromwells.</title>
        <authorList>
            <person name="Okada T."/>
            <person name="Watanabe K."/>
        </authorList>
    </citation>
    <scope>NUCLEOTIDE SEQUENCE [LARGE SCALE GENOMIC DNA]</scope>
</reference>
<accession>A0AAV3NRY9</accession>
<comment type="caution">
    <text evidence="2">The sequence shown here is derived from an EMBL/GenBank/DDBJ whole genome shotgun (WGS) entry which is preliminary data.</text>
</comment>
<feature type="compositionally biased region" description="Basic residues" evidence="1">
    <location>
        <begin position="210"/>
        <end position="221"/>
    </location>
</feature>
<evidence type="ECO:0000313" key="3">
    <source>
        <dbReference type="Proteomes" id="UP001454036"/>
    </source>
</evidence>
<sequence>MRLPFSSFVNKLLTTMCGIEPTLSLFSALFYVSHTHFQTKFLSSRKQNILAGSRPNKVPEGRYHKKWFFAHGGMTIGVPHIWTLRDDAKSLSTPTTADMDAMAKLEANLPQKENKLHWYAFCDEAMLEISSYVAGGSKSNESDFDEMLSERPPLFTRMAITTKTKPRDSMVPESTSAAPLPSTVIVAPVVNSILKRMVKDIHASTSRPSNRLKKSLPKKKTTQVLARDSNEEVTQSLGVESQVGPVAQHAIPQQASVVDLDSSTTISDQGVAHPSEGRVSLHEELNASLPLSMRNLHLLLLRFERRFLKKAAAQYTPLKDPLATFA</sequence>
<dbReference type="EMBL" id="BAABME010015543">
    <property type="protein sequence ID" value="GAA0141728.1"/>
    <property type="molecule type" value="Genomic_DNA"/>
</dbReference>
<dbReference type="Proteomes" id="UP001454036">
    <property type="component" value="Unassembled WGS sequence"/>
</dbReference>
<feature type="region of interest" description="Disordered" evidence="1">
    <location>
        <begin position="201"/>
        <end position="236"/>
    </location>
</feature>
<name>A0AAV3NRY9_LITER</name>